<name>A0ABN9YXU6_9LACO</name>
<comment type="caution">
    <text evidence="1">The sequence shown here is derived from an EMBL/GenBank/DDBJ whole genome shotgun (WGS) entry which is preliminary data.</text>
</comment>
<sequence>MNEETIRRAKTFFEQDYRERGKIKWNGFFLSDHTQKINRTKKEQAQEVNWLEETAICDMQAACREAFANYRPILFQLDSTTTDQEAPAVLTAIVSSFDESGFWIDKNYYPFETIHHLEVKHEH</sequence>
<reference evidence="1 2" key="1">
    <citation type="submission" date="2023-10" db="EMBL/GenBank/DDBJ databases">
        <authorList>
            <person name="Botero Cardona J."/>
        </authorList>
    </citation>
    <scope>NUCLEOTIDE SEQUENCE [LARGE SCALE GENOMIC DNA]</scope>
    <source>
        <strain evidence="1 2">R-54839</strain>
    </source>
</reference>
<dbReference type="GeneID" id="89538221"/>
<dbReference type="EMBL" id="CAUZLR010000010">
    <property type="protein sequence ID" value="CAK1252307.1"/>
    <property type="molecule type" value="Genomic_DNA"/>
</dbReference>
<accession>A0ABN9YXU6</accession>
<dbReference type="RefSeq" id="WP_338342842.1">
    <property type="nucleotide sequence ID" value="NZ_CAUZLK010000008.1"/>
</dbReference>
<dbReference type="Proteomes" id="UP001314261">
    <property type="component" value="Unassembled WGS sequence"/>
</dbReference>
<evidence type="ECO:0000313" key="1">
    <source>
        <dbReference type="EMBL" id="CAK1252307.1"/>
    </source>
</evidence>
<gene>
    <name evidence="1" type="ORF">R54839_PPFHFPJH_01441</name>
</gene>
<keyword evidence="2" id="KW-1185">Reference proteome</keyword>
<protein>
    <recommendedName>
        <fullName evidence="3">DNA-directed RNA polymerase beta subunit</fullName>
    </recommendedName>
</protein>
<organism evidence="1 2">
    <name type="scientific">Fructobacillus fructosus</name>
    <dbReference type="NCBI Taxonomy" id="1631"/>
    <lineage>
        <taxon>Bacteria</taxon>
        <taxon>Bacillati</taxon>
        <taxon>Bacillota</taxon>
        <taxon>Bacilli</taxon>
        <taxon>Lactobacillales</taxon>
        <taxon>Lactobacillaceae</taxon>
        <taxon>Fructobacillus</taxon>
    </lineage>
</organism>
<evidence type="ECO:0008006" key="3">
    <source>
        <dbReference type="Google" id="ProtNLM"/>
    </source>
</evidence>
<evidence type="ECO:0000313" key="2">
    <source>
        <dbReference type="Proteomes" id="UP001314261"/>
    </source>
</evidence>
<proteinExistence type="predicted"/>